<keyword evidence="6" id="KW-0539">Nucleus</keyword>
<gene>
    <name evidence="9" type="ORF">PV04_05973</name>
</gene>
<dbReference type="PANTHER" id="PTHR47338">
    <property type="entry name" value="ZN(II)2CYS6 TRANSCRIPTION FACTOR (EUROFUNG)-RELATED"/>
    <property type="match status" value="1"/>
</dbReference>
<keyword evidence="10" id="KW-1185">Reference proteome</keyword>
<dbReference type="GO" id="GO:0005634">
    <property type="term" value="C:nucleus"/>
    <property type="evidence" value="ECO:0007669"/>
    <property type="project" value="UniProtKB-SubCell"/>
</dbReference>
<keyword evidence="5" id="KW-0804">Transcription</keyword>
<dbReference type="CDD" id="cd00067">
    <property type="entry name" value="GAL4"/>
    <property type="match status" value="1"/>
</dbReference>
<dbReference type="PANTHER" id="PTHR47338:SF9">
    <property type="entry name" value="ZN(II)2CYS6 TRANSCRIPTION FACTOR (EUROFUNG)"/>
    <property type="match status" value="1"/>
</dbReference>
<keyword evidence="4" id="KW-0238">DNA-binding</keyword>
<accession>A0A0D2DX28</accession>
<dbReference type="AlphaFoldDB" id="A0A0D2DX28"/>
<dbReference type="PROSITE" id="PS00463">
    <property type="entry name" value="ZN2_CY6_FUNGAL_1"/>
    <property type="match status" value="1"/>
</dbReference>
<keyword evidence="3" id="KW-0805">Transcription regulation</keyword>
<dbReference type="Gene3D" id="4.10.240.10">
    <property type="entry name" value="Zn(2)-C6 fungal-type DNA-binding domain"/>
    <property type="match status" value="1"/>
</dbReference>
<dbReference type="InterPro" id="IPR007219">
    <property type="entry name" value="XnlR_reg_dom"/>
</dbReference>
<dbReference type="SMART" id="SM00906">
    <property type="entry name" value="Fungal_trans"/>
    <property type="match status" value="1"/>
</dbReference>
<dbReference type="GO" id="GO:0006351">
    <property type="term" value="P:DNA-templated transcription"/>
    <property type="evidence" value="ECO:0007669"/>
    <property type="project" value="InterPro"/>
</dbReference>
<evidence type="ECO:0000313" key="10">
    <source>
        <dbReference type="Proteomes" id="UP000054266"/>
    </source>
</evidence>
<evidence type="ECO:0000259" key="8">
    <source>
        <dbReference type="PROSITE" id="PS50048"/>
    </source>
</evidence>
<dbReference type="STRING" id="5601.A0A0D2DX28"/>
<dbReference type="PROSITE" id="PS50048">
    <property type="entry name" value="ZN2_CY6_FUNGAL_2"/>
    <property type="match status" value="1"/>
</dbReference>
<evidence type="ECO:0000256" key="3">
    <source>
        <dbReference type="ARBA" id="ARBA00023015"/>
    </source>
</evidence>
<dbReference type="Pfam" id="PF00172">
    <property type="entry name" value="Zn_clus"/>
    <property type="match status" value="1"/>
</dbReference>
<organism evidence="9 10">
    <name type="scientific">Phialophora macrospora</name>
    <dbReference type="NCBI Taxonomy" id="1851006"/>
    <lineage>
        <taxon>Eukaryota</taxon>
        <taxon>Fungi</taxon>
        <taxon>Dikarya</taxon>
        <taxon>Ascomycota</taxon>
        <taxon>Pezizomycotina</taxon>
        <taxon>Eurotiomycetes</taxon>
        <taxon>Chaetothyriomycetidae</taxon>
        <taxon>Chaetothyriales</taxon>
        <taxon>Herpotrichiellaceae</taxon>
        <taxon>Phialophora</taxon>
    </lineage>
</organism>
<feature type="compositionally biased region" description="Polar residues" evidence="7">
    <location>
        <begin position="617"/>
        <end position="627"/>
    </location>
</feature>
<dbReference type="Pfam" id="PF04082">
    <property type="entry name" value="Fungal_trans"/>
    <property type="match status" value="1"/>
</dbReference>
<feature type="region of interest" description="Disordered" evidence="7">
    <location>
        <begin position="604"/>
        <end position="627"/>
    </location>
</feature>
<evidence type="ECO:0000256" key="2">
    <source>
        <dbReference type="ARBA" id="ARBA00022723"/>
    </source>
</evidence>
<evidence type="ECO:0000256" key="7">
    <source>
        <dbReference type="SAM" id="MobiDB-lite"/>
    </source>
</evidence>
<evidence type="ECO:0000256" key="1">
    <source>
        <dbReference type="ARBA" id="ARBA00004123"/>
    </source>
</evidence>
<dbReference type="Proteomes" id="UP000054266">
    <property type="component" value="Unassembled WGS sequence"/>
</dbReference>
<sequence>MSDSSPSQTRVRQACDPCRRKKVRCPGERPSCGFCSRLNQQCSYTRPSLIPGYRVEKDRQDGPSPGEPRFAAGHRVQRLEARVDQIMEAVNTLVQLQSGDSSTRLPATSSPTPSSSANQLGEDRGVRRGVGAFDPTLSPDPPLEVLQSLVRLYVNRIADQPLPLFDIQKLSGSVQRSSKHLLRSFLALTVRYSDDDFFGSARSNVVEFYKASASKLLYAHAAEANSDVDVLQAFCLLCLSEIADGNMKGAWMAVGVATRLAVCSGLMSSTAKGAVVSSDHSRCYWSLFILDRIHGSSFRSIPAILTDDAFPEMPPSARRPEGLGLTLPNDLEEPQAAEDKDAGINSYFLRLLSIWGRLMSYLKTIRQGVLEDAWTANSMYQQIKAEMSGFETVLPEVHRFKNTRFCERNISELERDRHYWASWVFTQCIYHATHCTLNHPFLHIARIPGQKRLRSPSFLQHASDQAALHSAWVVLILSTCEERDFKIYDPFIAHLASMIATAEFLLQFSKDEALAAKSARNFSMLRNFVERMAASHPHLQHISLKLTRLGQFATAHFERGSHQPPKVEIALLWDLLDYAVSSSPSVDSGESSDNVELNVNTQFLSPVNPDEPRAPLTSAQPRSHGQETFHTTLWDDSTFEFDMTDFSNIHGLSDLSIPSETWIGGRL</sequence>
<dbReference type="InterPro" id="IPR050815">
    <property type="entry name" value="TF_fung"/>
</dbReference>
<dbReference type="GO" id="GO:0008270">
    <property type="term" value="F:zinc ion binding"/>
    <property type="evidence" value="ECO:0007669"/>
    <property type="project" value="InterPro"/>
</dbReference>
<dbReference type="GO" id="GO:0003677">
    <property type="term" value="F:DNA binding"/>
    <property type="evidence" value="ECO:0007669"/>
    <property type="project" value="UniProtKB-KW"/>
</dbReference>
<dbReference type="SMART" id="SM00066">
    <property type="entry name" value="GAL4"/>
    <property type="match status" value="1"/>
</dbReference>
<protein>
    <recommendedName>
        <fullName evidence="8">Zn(2)-C6 fungal-type domain-containing protein</fullName>
    </recommendedName>
</protein>
<dbReference type="CDD" id="cd12148">
    <property type="entry name" value="fungal_TF_MHR"/>
    <property type="match status" value="1"/>
</dbReference>
<evidence type="ECO:0000256" key="6">
    <source>
        <dbReference type="ARBA" id="ARBA00023242"/>
    </source>
</evidence>
<proteinExistence type="predicted"/>
<evidence type="ECO:0000256" key="4">
    <source>
        <dbReference type="ARBA" id="ARBA00023125"/>
    </source>
</evidence>
<evidence type="ECO:0000256" key="5">
    <source>
        <dbReference type="ARBA" id="ARBA00023163"/>
    </source>
</evidence>
<dbReference type="InterPro" id="IPR036864">
    <property type="entry name" value="Zn2-C6_fun-type_DNA-bd_sf"/>
</dbReference>
<dbReference type="InterPro" id="IPR001138">
    <property type="entry name" value="Zn2Cys6_DnaBD"/>
</dbReference>
<feature type="domain" description="Zn(2)-C6 fungal-type" evidence="8">
    <location>
        <begin position="14"/>
        <end position="44"/>
    </location>
</feature>
<keyword evidence="2" id="KW-0479">Metal-binding</keyword>
<feature type="region of interest" description="Disordered" evidence="7">
    <location>
        <begin position="97"/>
        <end position="137"/>
    </location>
</feature>
<feature type="compositionally biased region" description="Low complexity" evidence="7">
    <location>
        <begin position="101"/>
        <end position="116"/>
    </location>
</feature>
<comment type="subcellular location">
    <subcellularLocation>
        <location evidence="1">Nucleus</location>
    </subcellularLocation>
</comment>
<evidence type="ECO:0000313" key="9">
    <source>
        <dbReference type="EMBL" id="KIW66662.1"/>
    </source>
</evidence>
<dbReference type="GO" id="GO:0000981">
    <property type="term" value="F:DNA-binding transcription factor activity, RNA polymerase II-specific"/>
    <property type="evidence" value="ECO:0007669"/>
    <property type="project" value="InterPro"/>
</dbReference>
<reference evidence="9 10" key="1">
    <citation type="submission" date="2015-01" db="EMBL/GenBank/DDBJ databases">
        <title>The Genome Sequence of Capronia semiimmersa CBS27337.</title>
        <authorList>
            <consortium name="The Broad Institute Genomics Platform"/>
            <person name="Cuomo C."/>
            <person name="de Hoog S."/>
            <person name="Gorbushina A."/>
            <person name="Stielow B."/>
            <person name="Teixiera M."/>
            <person name="Abouelleil A."/>
            <person name="Chapman S.B."/>
            <person name="Priest M."/>
            <person name="Young S.K."/>
            <person name="Wortman J."/>
            <person name="Nusbaum C."/>
            <person name="Birren B."/>
        </authorList>
    </citation>
    <scope>NUCLEOTIDE SEQUENCE [LARGE SCALE GENOMIC DNA]</scope>
    <source>
        <strain evidence="9 10">CBS 27337</strain>
    </source>
</reference>
<dbReference type="SUPFAM" id="SSF57701">
    <property type="entry name" value="Zn2/Cys6 DNA-binding domain"/>
    <property type="match status" value="1"/>
</dbReference>
<dbReference type="EMBL" id="KN846959">
    <property type="protein sequence ID" value="KIW66662.1"/>
    <property type="molecule type" value="Genomic_DNA"/>
</dbReference>
<name>A0A0D2DX28_9EURO</name>